<dbReference type="InterPro" id="IPR012545">
    <property type="entry name" value="DUF1697"/>
</dbReference>
<dbReference type="Pfam" id="PF08002">
    <property type="entry name" value="DUF1697"/>
    <property type="match status" value="1"/>
</dbReference>
<dbReference type="PIRSF" id="PIRSF008502">
    <property type="entry name" value="UCP008502"/>
    <property type="match status" value="1"/>
</dbReference>
<dbReference type="PANTHER" id="PTHR36439:SF1">
    <property type="entry name" value="DUF1697 DOMAIN-CONTAINING PROTEIN"/>
    <property type="match status" value="1"/>
</dbReference>
<keyword evidence="2" id="KW-1185">Reference proteome</keyword>
<accession>A0ABP9RW24</accession>
<dbReference type="EMBL" id="BAABJQ010000010">
    <property type="protein sequence ID" value="GAA5188294.1"/>
    <property type="molecule type" value="Genomic_DNA"/>
</dbReference>
<dbReference type="RefSeq" id="WP_345631393.1">
    <property type="nucleotide sequence ID" value="NZ_BAABJQ010000010.1"/>
</dbReference>
<proteinExistence type="predicted"/>
<gene>
    <name evidence="1" type="ORF">GCM10023322_38710</name>
</gene>
<reference evidence="2" key="1">
    <citation type="journal article" date="2019" name="Int. J. Syst. Evol. Microbiol.">
        <title>The Global Catalogue of Microorganisms (GCM) 10K type strain sequencing project: providing services to taxonomists for standard genome sequencing and annotation.</title>
        <authorList>
            <consortium name="The Broad Institute Genomics Platform"/>
            <consortium name="The Broad Institute Genome Sequencing Center for Infectious Disease"/>
            <person name="Wu L."/>
            <person name="Ma J."/>
        </authorList>
    </citation>
    <scope>NUCLEOTIDE SEQUENCE [LARGE SCALE GENOMIC DNA]</scope>
    <source>
        <strain evidence="2">JCM 18304</strain>
    </source>
</reference>
<evidence type="ECO:0000313" key="1">
    <source>
        <dbReference type="EMBL" id="GAA5188294.1"/>
    </source>
</evidence>
<protein>
    <submittedName>
        <fullName evidence="1">DUF1697 domain-containing protein</fullName>
    </submittedName>
</protein>
<dbReference type="Proteomes" id="UP001501570">
    <property type="component" value="Unassembled WGS sequence"/>
</dbReference>
<name>A0ABP9RW24_9ACTN</name>
<organism evidence="1 2">
    <name type="scientific">Rugosimonospora acidiphila</name>
    <dbReference type="NCBI Taxonomy" id="556531"/>
    <lineage>
        <taxon>Bacteria</taxon>
        <taxon>Bacillati</taxon>
        <taxon>Actinomycetota</taxon>
        <taxon>Actinomycetes</taxon>
        <taxon>Micromonosporales</taxon>
        <taxon>Micromonosporaceae</taxon>
        <taxon>Rugosimonospora</taxon>
    </lineage>
</organism>
<dbReference type="PANTHER" id="PTHR36439">
    <property type="entry name" value="BLL4334 PROTEIN"/>
    <property type="match status" value="1"/>
</dbReference>
<dbReference type="SUPFAM" id="SSF160379">
    <property type="entry name" value="SP0830-like"/>
    <property type="match status" value="1"/>
</dbReference>
<sequence>MVRYAVMLRGINLGSNRRVTMQDLRALLSGLGYQDVRTLLQSGNAVFGAASRKPDKLSAEITDRLAAELGMDIGCVIRTADELAAVVAANPFPDKATEGAKLAVTFLDGPVDPARFADTDPADFAPDEFRLAGREVYVWLPNGFSNSRIPVNFWDKRIDRVSTTRNWNTVTKLLAMVSGAA</sequence>
<evidence type="ECO:0000313" key="2">
    <source>
        <dbReference type="Proteomes" id="UP001501570"/>
    </source>
</evidence>
<dbReference type="Gene3D" id="3.30.70.1280">
    <property type="entry name" value="SP0830-like domains"/>
    <property type="match status" value="1"/>
</dbReference>
<comment type="caution">
    <text evidence="1">The sequence shown here is derived from an EMBL/GenBank/DDBJ whole genome shotgun (WGS) entry which is preliminary data.</text>
</comment>